<evidence type="ECO:0000313" key="1">
    <source>
        <dbReference type="EMBL" id="MXU96480.1"/>
    </source>
</evidence>
<dbReference type="AlphaFoldDB" id="A0A6B0V2J2"/>
<protein>
    <submittedName>
        <fullName evidence="1">Putative secreted protein</fullName>
    </submittedName>
</protein>
<name>A0A6B0V2J2_IXORI</name>
<proteinExistence type="predicted"/>
<dbReference type="EMBL" id="GIFC01014397">
    <property type="protein sequence ID" value="MXU96480.1"/>
    <property type="molecule type" value="Transcribed_RNA"/>
</dbReference>
<accession>A0A6B0V2J2</accession>
<sequence>MMLLCAACPVPSSGAATVVPRLPRPNQAQPLLPHVSIGVLHGHQAATMTQGQEGTRAQPEAAFVSGHGNRPNDKLSNMPLLFVIQQMMLLCAACPVPSSGAATVVPRLPRPNQAQPLLPHVSIGVLHGHQAATMTQGQEGTRAQPEAAFVSGHGNRPNDKLSNMPLLFVIQQAVWDITMDDPRMDGWMDGWMLTDVPLISGGRLRNLAYSCTSFNSF</sequence>
<organism evidence="1">
    <name type="scientific">Ixodes ricinus</name>
    <name type="common">Common tick</name>
    <name type="synonym">Acarus ricinus</name>
    <dbReference type="NCBI Taxonomy" id="34613"/>
    <lineage>
        <taxon>Eukaryota</taxon>
        <taxon>Metazoa</taxon>
        <taxon>Ecdysozoa</taxon>
        <taxon>Arthropoda</taxon>
        <taxon>Chelicerata</taxon>
        <taxon>Arachnida</taxon>
        <taxon>Acari</taxon>
        <taxon>Parasitiformes</taxon>
        <taxon>Ixodida</taxon>
        <taxon>Ixodoidea</taxon>
        <taxon>Ixodidae</taxon>
        <taxon>Ixodinae</taxon>
        <taxon>Ixodes</taxon>
    </lineage>
</organism>
<reference evidence="1" key="1">
    <citation type="submission" date="2019-12" db="EMBL/GenBank/DDBJ databases">
        <title>An insight into the sialome of adult female Ixodes ricinus ticks feeding for 6 days.</title>
        <authorList>
            <person name="Perner J."/>
            <person name="Ribeiro J.M.C."/>
        </authorList>
    </citation>
    <scope>NUCLEOTIDE SEQUENCE</scope>
    <source>
        <strain evidence="1">Semi-engorged</strain>
        <tissue evidence="1">Salivary glands</tissue>
    </source>
</reference>